<feature type="region of interest" description="Disordered" evidence="6">
    <location>
        <begin position="351"/>
        <end position="375"/>
    </location>
</feature>
<evidence type="ECO:0000256" key="4">
    <source>
        <dbReference type="ARBA" id="ARBA00023136"/>
    </source>
</evidence>
<feature type="chain" id="PRO_5017921079" description="Rhodopsin domain-containing protein" evidence="8">
    <location>
        <begin position="20"/>
        <end position="431"/>
    </location>
</feature>
<comment type="similarity">
    <text evidence="5">Belongs to the SAT4 family.</text>
</comment>
<evidence type="ECO:0000256" key="6">
    <source>
        <dbReference type="SAM" id="MobiDB-lite"/>
    </source>
</evidence>
<comment type="subcellular location">
    <subcellularLocation>
        <location evidence="1">Membrane</location>
        <topology evidence="1">Multi-pass membrane protein</topology>
    </subcellularLocation>
</comment>
<evidence type="ECO:0000256" key="5">
    <source>
        <dbReference type="ARBA" id="ARBA00038359"/>
    </source>
</evidence>
<dbReference type="Proteomes" id="UP000054383">
    <property type="component" value="Unassembled WGS sequence"/>
</dbReference>
<evidence type="ECO:0000256" key="8">
    <source>
        <dbReference type="SAM" id="SignalP"/>
    </source>
</evidence>
<feature type="transmembrane region" description="Helical" evidence="7">
    <location>
        <begin position="224"/>
        <end position="246"/>
    </location>
</feature>
<evidence type="ECO:0000256" key="1">
    <source>
        <dbReference type="ARBA" id="ARBA00004141"/>
    </source>
</evidence>
<evidence type="ECO:0000256" key="2">
    <source>
        <dbReference type="ARBA" id="ARBA00022692"/>
    </source>
</evidence>
<dbReference type="STRING" id="28573.A0A0U1M973"/>
<dbReference type="EMBL" id="CVMT01000011">
    <property type="protein sequence ID" value="CRG92119.1"/>
    <property type="molecule type" value="Genomic_DNA"/>
</dbReference>
<keyword evidence="3 7" id="KW-1133">Transmembrane helix</keyword>
<evidence type="ECO:0000313" key="10">
    <source>
        <dbReference type="EMBL" id="CRG92119.1"/>
    </source>
</evidence>
<feature type="transmembrane region" description="Helical" evidence="7">
    <location>
        <begin position="258"/>
        <end position="280"/>
    </location>
</feature>
<keyword evidence="8" id="KW-0732">Signal</keyword>
<feature type="signal peptide" evidence="8">
    <location>
        <begin position="1"/>
        <end position="19"/>
    </location>
</feature>
<dbReference type="InterPro" id="IPR049326">
    <property type="entry name" value="Rhodopsin_dom_fungi"/>
</dbReference>
<keyword evidence="4 7" id="KW-0472">Membrane</keyword>
<dbReference type="InterPro" id="IPR052337">
    <property type="entry name" value="SAT4-like"/>
</dbReference>
<feature type="compositionally biased region" description="Polar residues" evidence="6">
    <location>
        <begin position="351"/>
        <end position="360"/>
    </location>
</feature>
<dbReference type="Pfam" id="PF20684">
    <property type="entry name" value="Fung_rhodopsin"/>
    <property type="match status" value="1"/>
</dbReference>
<evidence type="ECO:0000256" key="7">
    <source>
        <dbReference type="SAM" id="Phobius"/>
    </source>
</evidence>
<feature type="transmembrane region" description="Helical" evidence="7">
    <location>
        <begin position="145"/>
        <end position="165"/>
    </location>
</feature>
<name>A0A0U1M973_TALIS</name>
<gene>
    <name evidence="10" type="ORF">PISL3812_09174</name>
</gene>
<feature type="transmembrane region" description="Helical" evidence="7">
    <location>
        <begin position="185"/>
        <end position="204"/>
    </location>
</feature>
<dbReference type="OrthoDB" id="10017208at2759"/>
<keyword evidence="11" id="KW-1185">Reference proteome</keyword>
<evidence type="ECO:0000256" key="3">
    <source>
        <dbReference type="ARBA" id="ARBA00022989"/>
    </source>
</evidence>
<feature type="transmembrane region" description="Helical" evidence="7">
    <location>
        <begin position="70"/>
        <end position="93"/>
    </location>
</feature>
<proteinExistence type="inferred from homology"/>
<feature type="compositionally biased region" description="Low complexity" evidence="6">
    <location>
        <begin position="361"/>
        <end position="372"/>
    </location>
</feature>
<dbReference type="OMA" id="TWGTIEP"/>
<dbReference type="PANTHER" id="PTHR33048:SF18">
    <property type="entry name" value="INTEGRAL MEMBRANE PROTEIN"/>
    <property type="match status" value="1"/>
</dbReference>
<dbReference type="PANTHER" id="PTHR33048">
    <property type="entry name" value="PTH11-LIKE INTEGRAL MEMBRANE PROTEIN (AFU_ORTHOLOGUE AFUA_5G11245)"/>
    <property type="match status" value="1"/>
</dbReference>
<dbReference type="AlphaFoldDB" id="A0A0U1M973"/>
<feature type="transmembrane region" description="Helical" evidence="7">
    <location>
        <begin position="105"/>
        <end position="125"/>
    </location>
</feature>
<keyword evidence="2 7" id="KW-0812">Transmembrane</keyword>
<evidence type="ECO:0000259" key="9">
    <source>
        <dbReference type="Pfam" id="PF20684"/>
    </source>
</evidence>
<accession>A0A0U1M973</accession>
<organism evidence="10 11">
    <name type="scientific">Talaromyces islandicus</name>
    <name type="common">Penicillium islandicum</name>
    <dbReference type="NCBI Taxonomy" id="28573"/>
    <lineage>
        <taxon>Eukaryota</taxon>
        <taxon>Fungi</taxon>
        <taxon>Dikarya</taxon>
        <taxon>Ascomycota</taxon>
        <taxon>Pezizomycotina</taxon>
        <taxon>Eurotiomycetes</taxon>
        <taxon>Eurotiomycetidae</taxon>
        <taxon>Eurotiales</taxon>
        <taxon>Trichocomaceae</taxon>
        <taxon>Talaromyces</taxon>
        <taxon>Talaromyces sect. Islandici</taxon>
    </lineage>
</organism>
<sequence length="431" mass="47053">MRFTTIILGFSLAAGISAAAVPISLEQRQVLVTRGEELADEGKITAGKGEEETADEDITWNTLMYSSRSVTTVVVSVVLPALTILATYLRFLAQGKSRGRWTADSILVIANCIILVGSGCLTIVGATRGGIGADLGTVDEATIDFVSEFFYISTVGIVKLALLLYYRRIFVFSLVSRGFRMMNNIMLVVVGLWMIAFYIATILQGRPISWNWTEVGSVINLHDFFIAEAATDITLDTIVLCMPALVVYRMRMSVRKKALVIGIFGLGFFCTITSAIRLYYVTRFFNVSVTVDPDGFADAVTNLDLWSLIEPCASTICVCLPCMGSLVRGDFSPSSLLDSVRAIFSIRSNDSSERAAQSESNNQQGDGNNTNNKTDDIVSELAEPEAPSFEKSRIYTAFEGDVVKSDEAISKELKNALKQVVHPLEDGPIKD</sequence>
<evidence type="ECO:0000313" key="11">
    <source>
        <dbReference type="Proteomes" id="UP000054383"/>
    </source>
</evidence>
<reference evidence="10 11" key="1">
    <citation type="submission" date="2015-04" db="EMBL/GenBank/DDBJ databases">
        <authorList>
            <person name="Syromyatnikov M.Y."/>
            <person name="Popov V.N."/>
        </authorList>
    </citation>
    <scope>NUCLEOTIDE SEQUENCE [LARGE SCALE GENOMIC DNA]</scope>
    <source>
        <strain evidence="10">WF-38-12</strain>
    </source>
</reference>
<protein>
    <recommendedName>
        <fullName evidence="9">Rhodopsin domain-containing protein</fullName>
    </recommendedName>
</protein>
<dbReference type="GO" id="GO:0016020">
    <property type="term" value="C:membrane"/>
    <property type="evidence" value="ECO:0007669"/>
    <property type="project" value="UniProtKB-SubCell"/>
</dbReference>
<feature type="domain" description="Rhodopsin" evidence="9">
    <location>
        <begin position="89"/>
        <end position="328"/>
    </location>
</feature>